<evidence type="ECO:0000313" key="15">
    <source>
        <dbReference type="EMBL" id="PRW60685.1"/>
    </source>
</evidence>
<proteinExistence type="inferred from homology"/>
<dbReference type="UniPathway" id="UPA00196"/>
<evidence type="ECO:0000256" key="8">
    <source>
        <dbReference type="ARBA" id="ARBA00022833"/>
    </source>
</evidence>
<dbReference type="PANTHER" id="PTHR12982">
    <property type="entry name" value="PHOSPHATIDYLINOSITOL GLYCAN, CLASS C"/>
    <property type="match status" value="1"/>
</dbReference>
<evidence type="ECO:0000256" key="13">
    <source>
        <dbReference type="SAM" id="Phobius"/>
    </source>
</evidence>
<gene>
    <name evidence="15" type="ORF">C2E21_1197</name>
</gene>
<dbReference type="EMBL" id="LHPG02000002">
    <property type="protein sequence ID" value="PRW60685.1"/>
    <property type="molecule type" value="Genomic_DNA"/>
</dbReference>
<keyword evidence="9 13" id="KW-1133">Transmembrane helix</keyword>
<feature type="domain" description="MYND-type" evidence="14">
    <location>
        <begin position="27"/>
        <end position="73"/>
    </location>
</feature>
<keyword evidence="16" id="KW-1185">Reference proteome</keyword>
<dbReference type="OrthoDB" id="196709at2759"/>
<keyword evidence="15" id="KW-0328">Glycosyltransferase</keyword>
<evidence type="ECO:0000256" key="12">
    <source>
        <dbReference type="SAM" id="MobiDB-lite"/>
    </source>
</evidence>
<evidence type="ECO:0000256" key="1">
    <source>
        <dbReference type="ARBA" id="ARBA00004141"/>
    </source>
</evidence>
<evidence type="ECO:0000256" key="3">
    <source>
        <dbReference type="ARBA" id="ARBA00008321"/>
    </source>
</evidence>
<keyword evidence="7 11" id="KW-0863">Zinc-finger</keyword>
<feature type="region of interest" description="Disordered" evidence="12">
    <location>
        <begin position="114"/>
        <end position="137"/>
    </location>
</feature>
<dbReference type="GO" id="GO:0016757">
    <property type="term" value="F:glycosyltransferase activity"/>
    <property type="evidence" value="ECO:0007669"/>
    <property type="project" value="UniProtKB-KW"/>
</dbReference>
<dbReference type="PROSITE" id="PS50865">
    <property type="entry name" value="ZF_MYND_2"/>
    <property type="match status" value="1"/>
</dbReference>
<comment type="pathway">
    <text evidence="2">Glycolipid biosynthesis; glycosylphosphatidylinositol-anchor biosynthesis.</text>
</comment>
<dbReference type="STRING" id="3076.A0A2P6U2Z8"/>
<dbReference type="GO" id="GO:0008270">
    <property type="term" value="F:zinc ion binding"/>
    <property type="evidence" value="ECO:0007669"/>
    <property type="project" value="UniProtKB-KW"/>
</dbReference>
<keyword evidence="4" id="KW-0337">GPI-anchor biosynthesis</keyword>
<evidence type="ECO:0000256" key="7">
    <source>
        <dbReference type="ARBA" id="ARBA00022771"/>
    </source>
</evidence>
<evidence type="ECO:0000256" key="11">
    <source>
        <dbReference type="PROSITE-ProRule" id="PRU00134"/>
    </source>
</evidence>
<dbReference type="AlphaFoldDB" id="A0A2P6U2Z8"/>
<keyword evidence="8" id="KW-0862">Zinc</keyword>
<keyword evidence="10 13" id="KW-0472">Membrane</keyword>
<organism evidence="15 16">
    <name type="scientific">Chlorella sorokiniana</name>
    <name type="common">Freshwater green alga</name>
    <dbReference type="NCBI Taxonomy" id="3076"/>
    <lineage>
        <taxon>Eukaryota</taxon>
        <taxon>Viridiplantae</taxon>
        <taxon>Chlorophyta</taxon>
        <taxon>core chlorophytes</taxon>
        <taxon>Trebouxiophyceae</taxon>
        <taxon>Chlorellales</taxon>
        <taxon>Chlorellaceae</taxon>
        <taxon>Chlorella clade</taxon>
        <taxon>Chlorella</taxon>
    </lineage>
</organism>
<dbReference type="Pfam" id="PF01753">
    <property type="entry name" value="zf-MYND"/>
    <property type="match status" value="1"/>
</dbReference>
<dbReference type="PANTHER" id="PTHR12982:SF0">
    <property type="entry name" value="PHOSPHATIDYLINOSITOL N-ACETYLGLUCOSAMINYLTRANSFERASE SUBUNIT C"/>
    <property type="match status" value="1"/>
</dbReference>
<accession>A0A2P6U2Z8</accession>
<keyword evidence="6" id="KW-0479">Metal-binding</keyword>
<feature type="compositionally biased region" description="Low complexity" evidence="12">
    <location>
        <begin position="114"/>
        <end position="123"/>
    </location>
</feature>
<evidence type="ECO:0000256" key="2">
    <source>
        <dbReference type="ARBA" id="ARBA00004687"/>
    </source>
</evidence>
<evidence type="ECO:0000259" key="14">
    <source>
        <dbReference type="PROSITE" id="PS50865"/>
    </source>
</evidence>
<evidence type="ECO:0000256" key="10">
    <source>
        <dbReference type="ARBA" id="ARBA00023136"/>
    </source>
</evidence>
<sequence length="427" mass="43991">MQPKLHAEAQLALAQAAPTRSCAYLRCANLGGEGGPAAGQGAGSMRCSACRAVWYCGTACSHADWRAGHKRVCKALGAARRAAKEAAAAAAAEAAAAPAEAAAAGEAAGPTAAAAAAAATTAPPEQPSPPQLYASPPRRPWRKVLYERQPHGDAYTAESFLEELVVNATVPQRDYATVAWSTLVVDQQLASVAIVGSASFQLYRGGITARQLLLADLRSAGGSAPPISASGLLDWRQIADGASSLAALAAATGLLSPLLGTLTENVSSDSIIACACLLLLAHLYLHDYHFTAGLTAHLSGSLALGCAVCGSVLIASRLRSPLAVYAQLLLSLELYILGPYCRRQVAAASPAAHAALTAGMAGTAGALLSRHSPLLTSAFGCALAFITLVCPWWLVRIHKFKAAINGPWDEAVPRLSQRVRAQLARPL</sequence>
<dbReference type="InterPro" id="IPR002893">
    <property type="entry name" value="Znf_MYND"/>
</dbReference>
<name>A0A2P6U2Z8_CHLSO</name>
<evidence type="ECO:0000256" key="9">
    <source>
        <dbReference type="ARBA" id="ARBA00022989"/>
    </source>
</evidence>
<comment type="caution">
    <text evidence="15">The sequence shown here is derived from an EMBL/GenBank/DDBJ whole genome shotgun (WGS) entry which is preliminary data.</text>
</comment>
<evidence type="ECO:0000256" key="6">
    <source>
        <dbReference type="ARBA" id="ARBA00022723"/>
    </source>
</evidence>
<comment type="subcellular location">
    <subcellularLocation>
        <location evidence="1">Membrane</location>
        <topology evidence="1">Multi-pass membrane protein</topology>
    </subcellularLocation>
</comment>
<evidence type="ECO:0000256" key="4">
    <source>
        <dbReference type="ARBA" id="ARBA00022502"/>
    </source>
</evidence>
<comment type="similarity">
    <text evidence="3">Belongs to the PIGC family.</text>
</comment>
<dbReference type="GO" id="GO:0006506">
    <property type="term" value="P:GPI anchor biosynthetic process"/>
    <property type="evidence" value="ECO:0007669"/>
    <property type="project" value="UniProtKB-UniPathway"/>
</dbReference>
<feature type="transmembrane region" description="Helical" evidence="13">
    <location>
        <begin position="374"/>
        <end position="395"/>
    </location>
</feature>
<dbReference type="SUPFAM" id="SSF144232">
    <property type="entry name" value="HIT/MYND zinc finger-like"/>
    <property type="match status" value="1"/>
</dbReference>
<dbReference type="Gene3D" id="6.10.140.2220">
    <property type="match status" value="1"/>
</dbReference>
<reference evidence="15 16" key="1">
    <citation type="journal article" date="2018" name="Plant J.">
        <title>Genome sequences of Chlorella sorokiniana UTEX 1602 and Micractinium conductrix SAG 241.80: implications to maltose excretion by a green alga.</title>
        <authorList>
            <person name="Arriola M.B."/>
            <person name="Velmurugan N."/>
            <person name="Zhang Y."/>
            <person name="Plunkett M.H."/>
            <person name="Hondzo H."/>
            <person name="Barney B.M."/>
        </authorList>
    </citation>
    <scope>NUCLEOTIDE SEQUENCE [LARGE SCALE GENOMIC DNA]</scope>
    <source>
        <strain evidence="16">UTEX 1602</strain>
    </source>
</reference>
<dbReference type="Pfam" id="PF06432">
    <property type="entry name" value="GPI2"/>
    <property type="match status" value="1"/>
</dbReference>
<dbReference type="Proteomes" id="UP000239899">
    <property type="component" value="Unassembled WGS sequence"/>
</dbReference>
<dbReference type="InterPro" id="IPR009450">
    <property type="entry name" value="Plno_GlcNAc_GPI2"/>
</dbReference>
<dbReference type="GO" id="GO:0000506">
    <property type="term" value="C:glycosylphosphatidylinositol-N-acetylglucosaminyltransferase (GPI-GnT) complex"/>
    <property type="evidence" value="ECO:0007669"/>
    <property type="project" value="TreeGrafter"/>
</dbReference>
<evidence type="ECO:0000313" key="16">
    <source>
        <dbReference type="Proteomes" id="UP000239899"/>
    </source>
</evidence>
<keyword evidence="5 13" id="KW-0812">Transmembrane</keyword>
<keyword evidence="15" id="KW-0808">Transferase</keyword>
<evidence type="ECO:0000256" key="5">
    <source>
        <dbReference type="ARBA" id="ARBA00022692"/>
    </source>
</evidence>
<protein>
    <submittedName>
        <fullName evidence="15">Phosphatidylinositol N-acetylglucosaminyltransferase</fullName>
    </submittedName>
</protein>